<evidence type="ECO:0000256" key="8">
    <source>
        <dbReference type="SAM" id="Phobius"/>
    </source>
</evidence>
<comment type="subcellular location">
    <subcellularLocation>
        <location evidence="1">Cell membrane</location>
        <topology evidence="1">Multi-pass membrane protein</topology>
    </subcellularLocation>
</comment>
<comment type="similarity">
    <text evidence="2">Belongs to the MotA family.</text>
</comment>
<keyword evidence="5 8" id="KW-0812">Transmembrane</keyword>
<evidence type="ECO:0000256" key="3">
    <source>
        <dbReference type="ARBA" id="ARBA00022448"/>
    </source>
</evidence>
<keyword evidence="3" id="KW-0813">Transport</keyword>
<dbReference type="GO" id="GO:0006935">
    <property type="term" value="P:chemotaxis"/>
    <property type="evidence" value="ECO:0007669"/>
    <property type="project" value="InterPro"/>
</dbReference>
<feature type="transmembrane region" description="Helical" evidence="8">
    <location>
        <begin position="181"/>
        <end position="201"/>
    </location>
</feature>
<evidence type="ECO:0000256" key="2">
    <source>
        <dbReference type="ARBA" id="ARBA00008038"/>
    </source>
</evidence>
<dbReference type="GO" id="GO:0071978">
    <property type="term" value="P:bacterial-type flagellum-dependent swarming motility"/>
    <property type="evidence" value="ECO:0007669"/>
    <property type="project" value="InterPro"/>
</dbReference>
<organism evidence="10">
    <name type="scientific">mine drainage metagenome</name>
    <dbReference type="NCBI Taxonomy" id="410659"/>
    <lineage>
        <taxon>unclassified sequences</taxon>
        <taxon>metagenomes</taxon>
        <taxon>ecological metagenomes</taxon>
    </lineage>
</organism>
<comment type="caution">
    <text evidence="10">The sequence shown here is derived from an EMBL/GenBank/DDBJ whole genome shotgun (WGS) entry which is preliminary data.</text>
</comment>
<proteinExistence type="inferred from homology"/>
<evidence type="ECO:0000256" key="4">
    <source>
        <dbReference type="ARBA" id="ARBA00022475"/>
    </source>
</evidence>
<evidence type="ECO:0000256" key="7">
    <source>
        <dbReference type="ARBA" id="ARBA00023136"/>
    </source>
</evidence>
<dbReference type="Pfam" id="PF01618">
    <property type="entry name" value="MotA_ExbB"/>
    <property type="match status" value="1"/>
</dbReference>
<keyword evidence="4" id="KW-1003">Cell membrane</keyword>
<feature type="domain" description="MotA/TolQ/ExbB proton channel" evidence="9">
    <location>
        <begin position="101"/>
        <end position="219"/>
    </location>
</feature>
<keyword evidence="6 8" id="KW-1133">Transmembrane helix</keyword>
<dbReference type="AlphaFoldDB" id="A0A1J5QGM4"/>
<dbReference type="PANTHER" id="PTHR30433">
    <property type="entry name" value="CHEMOTAXIS PROTEIN MOTA"/>
    <property type="match status" value="1"/>
</dbReference>
<protein>
    <submittedName>
        <fullName evidence="10">Chemotaxis protein PomA</fullName>
    </submittedName>
</protein>
<sequence length="261" mass="27781">MDIGTILGIGMALVAVFGSMLLEGGNPMSIIMIPPMFLVFVGTFGAGMATGSMKDATGFVKWLKVALTSKTINTGLMVDAIVKLAETARREGLLALEDAVKTVEDPFLRRGLELAIDGTDPEDLRDILEAEITAKRVTDRAGAKLFNDMGGYAPTIGILGTVLGLVHVLGNLSNPSELGKLIAGAFVATLWGVMTANIFWLPMAGKIRRVSDLECQQMELLLEGVMAIQAGSNPRMVARKLRSLLPPDQQTEPAKTQGKVA</sequence>
<name>A0A1J5QGM4_9ZZZZ</name>
<dbReference type="InterPro" id="IPR047055">
    <property type="entry name" value="MotA-like"/>
</dbReference>
<evidence type="ECO:0000256" key="1">
    <source>
        <dbReference type="ARBA" id="ARBA00004651"/>
    </source>
</evidence>
<dbReference type="EMBL" id="MLJW01000786">
    <property type="protein sequence ID" value="OIQ82608.1"/>
    <property type="molecule type" value="Genomic_DNA"/>
</dbReference>
<dbReference type="NCBIfam" id="NF006583">
    <property type="entry name" value="PRK09109.1"/>
    <property type="match status" value="1"/>
</dbReference>
<dbReference type="PANTHER" id="PTHR30433:SF3">
    <property type="entry name" value="MOTILITY PROTEIN A"/>
    <property type="match status" value="1"/>
</dbReference>
<gene>
    <name evidence="10" type="primary">pomA_8</name>
    <name evidence="10" type="ORF">GALL_356070</name>
</gene>
<feature type="transmembrane region" description="Helical" evidence="8">
    <location>
        <begin position="149"/>
        <end position="169"/>
    </location>
</feature>
<dbReference type="PROSITE" id="PS01307">
    <property type="entry name" value="MOTA"/>
    <property type="match status" value="1"/>
</dbReference>
<evidence type="ECO:0000256" key="6">
    <source>
        <dbReference type="ARBA" id="ARBA00022989"/>
    </source>
</evidence>
<dbReference type="GO" id="GO:0005886">
    <property type="term" value="C:plasma membrane"/>
    <property type="evidence" value="ECO:0007669"/>
    <property type="project" value="UniProtKB-SubCell"/>
</dbReference>
<accession>A0A1J5QGM4</accession>
<evidence type="ECO:0000259" key="9">
    <source>
        <dbReference type="Pfam" id="PF01618"/>
    </source>
</evidence>
<feature type="transmembrane region" description="Helical" evidence="8">
    <location>
        <begin position="28"/>
        <end position="49"/>
    </location>
</feature>
<evidence type="ECO:0000256" key="5">
    <source>
        <dbReference type="ARBA" id="ARBA00022692"/>
    </source>
</evidence>
<keyword evidence="7 8" id="KW-0472">Membrane</keyword>
<reference evidence="10" key="1">
    <citation type="submission" date="2016-10" db="EMBL/GenBank/DDBJ databases">
        <title>Sequence of Gallionella enrichment culture.</title>
        <authorList>
            <person name="Poehlein A."/>
            <person name="Muehling M."/>
            <person name="Daniel R."/>
        </authorList>
    </citation>
    <scope>NUCLEOTIDE SEQUENCE</scope>
</reference>
<dbReference type="InterPro" id="IPR000540">
    <property type="entry name" value="Flag_MotA_CS"/>
</dbReference>
<evidence type="ECO:0000313" key="10">
    <source>
        <dbReference type="EMBL" id="OIQ82608.1"/>
    </source>
</evidence>
<dbReference type="InterPro" id="IPR002898">
    <property type="entry name" value="MotA_ExbB_proton_chnl"/>
</dbReference>
<feature type="transmembrane region" description="Helical" evidence="8">
    <location>
        <begin position="5"/>
        <end position="22"/>
    </location>
</feature>